<dbReference type="EMBL" id="AP025739">
    <property type="protein sequence ID" value="BDI28752.1"/>
    <property type="molecule type" value="Genomic_DNA"/>
</dbReference>
<dbReference type="Pfam" id="PF00756">
    <property type="entry name" value="Esterase"/>
    <property type="match status" value="1"/>
</dbReference>
<evidence type="ECO:0000313" key="1">
    <source>
        <dbReference type="EMBL" id="BDI28752.1"/>
    </source>
</evidence>
<dbReference type="KEGG" id="ccot:CCAX7_008030"/>
<evidence type="ECO:0000313" key="2">
    <source>
        <dbReference type="Proteomes" id="UP000287394"/>
    </source>
</evidence>
<dbReference type="InterPro" id="IPR029058">
    <property type="entry name" value="AB_hydrolase_fold"/>
</dbReference>
<dbReference type="Proteomes" id="UP000287394">
    <property type="component" value="Chromosome"/>
</dbReference>
<organism evidence="1 2">
    <name type="scientific">Capsulimonas corticalis</name>
    <dbReference type="NCBI Taxonomy" id="2219043"/>
    <lineage>
        <taxon>Bacteria</taxon>
        <taxon>Bacillati</taxon>
        <taxon>Armatimonadota</taxon>
        <taxon>Armatimonadia</taxon>
        <taxon>Capsulimonadales</taxon>
        <taxon>Capsulimonadaceae</taxon>
        <taxon>Capsulimonas</taxon>
    </lineage>
</organism>
<dbReference type="SUPFAM" id="SSF53474">
    <property type="entry name" value="alpha/beta-Hydrolases"/>
    <property type="match status" value="1"/>
</dbReference>
<proteinExistence type="predicted"/>
<dbReference type="FunCoup" id="A0A402CTW0">
    <property type="interactions" value="1"/>
</dbReference>
<dbReference type="InterPro" id="IPR000801">
    <property type="entry name" value="Esterase-like"/>
</dbReference>
<gene>
    <name evidence="1" type="ORF">CCAX7_008030</name>
</gene>
<dbReference type="PANTHER" id="PTHR48098:SF6">
    <property type="entry name" value="FERRI-BACILLIBACTIN ESTERASE BESA"/>
    <property type="match status" value="1"/>
</dbReference>
<sequence length="355" mass="39178">MRLDTSSRRITLENFDDGGLASGPRRIEIHLPEGYGESRDCYPVVYFSDGGIVFSNSGPYSMDVDLAHDRLVQDGSISPVILVGITNTSSAGRARDLTPTEESGYPDFSETGGGLEGYYQFIAQRLKPSMDLQYRTQPEAASTGIAGASLGGLAAFLIAYEHPETFGMAGCMSSSWSWDHGYAFRRIESDGGAAKPIRIWVDGGGEEYEVWRDAAHAYDLLERQGWTPGENLAAFFDYAAAHEPAAQRDRMREMLSFLLRREPLKLVDYRLICASDPTRDVVRLHVGEQRIIAAEAWRENGLRLTVPHPNFTIADPDIVTFDEQDPLLLHGVSPGETILSSVYQGYTASLRVIVS</sequence>
<dbReference type="AlphaFoldDB" id="A0A402CTW0"/>
<keyword evidence="2" id="KW-1185">Reference proteome</keyword>
<accession>A0A402CTW0</accession>
<dbReference type="Gene3D" id="3.40.50.1820">
    <property type="entry name" value="alpha/beta hydrolase"/>
    <property type="match status" value="1"/>
</dbReference>
<protein>
    <submittedName>
        <fullName evidence="1">Uncharacterized protein</fullName>
    </submittedName>
</protein>
<name>A0A402CTW0_9BACT</name>
<reference evidence="1 2" key="1">
    <citation type="journal article" date="2019" name="Int. J. Syst. Evol. Microbiol.">
        <title>Capsulimonas corticalis gen. nov., sp. nov., an aerobic capsulated bacterium, of a novel bacterial order, Capsulimonadales ord. nov., of the class Armatimonadia of the phylum Armatimonadetes.</title>
        <authorList>
            <person name="Li J."/>
            <person name="Kudo C."/>
            <person name="Tonouchi A."/>
        </authorList>
    </citation>
    <scope>NUCLEOTIDE SEQUENCE [LARGE SCALE GENOMIC DNA]</scope>
    <source>
        <strain evidence="1 2">AX-7</strain>
    </source>
</reference>
<dbReference type="InterPro" id="IPR050583">
    <property type="entry name" value="Mycobacterial_A85_antigen"/>
</dbReference>
<dbReference type="PANTHER" id="PTHR48098">
    <property type="entry name" value="ENTEROCHELIN ESTERASE-RELATED"/>
    <property type="match status" value="1"/>
</dbReference>